<dbReference type="Gene3D" id="3.30.1330.60">
    <property type="entry name" value="OmpA-like domain"/>
    <property type="match status" value="1"/>
</dbReference>
<name>A0A2T3N1B4_9GAMM</name>
<dbReference type="InterPro" id="IPR036737">
    <property type="entry name" value="OmpA-like_sf"/>
</dbReference>
<evidence type="ECO:0000256" key="4">
    <source>
        <dbReference type="PROSITE-ProRule" id="PRU00473"/>
    </source>
</evidence>
<dbReference type="InterPro" id="IPR006690">
    <property type="entry name" value="OMPA-like_CS"/>
</dbReference>
<dbReference type="PANTHER" id="PTHR30329">
    <property type="entry name" value="STATOR ELEMENT OF FLAGELLAR MOTOR COMPLEX"/>
    <property type="match status" value="1"/>
</dbReference>
<dbReference type="InterPro" id="IPR006665">
    <property type="entry name" value="OmpA-like"/>
</dbReference>
<keyword evidence="7" id="KW-1185">Reference proteome</keyword>
<gene>
    <name evidence="6" type="ORF">C9I89_06200</name>
</gene>
<keyword evidence="2 4" id="KW-0472">Membrane</keyword>
<dbReference type="InterPro" id="IPR050330">
    <property type="entry name" value="Bact_OuterMem_StrucFunc"/>
</dbReference>
<dbReference type="PROSITE" id="PS01068">
    <property type="entry name" value="OMPA_1"/>
    <property type="match status" value="1"/>
</dbReference>
<dbReference type="AlphaFoldDB" id="A0A2T3N1B4"/>
<reference evidence="6 7" key="1">
    <citation type="submission" date="2018-03" db="EMBL/GenBank/DDBJ databases">
        <title>Whole genome sequencing of Histamine producing bacteria.</title>
        <authorList>
            <person name="Butler K."/>
        </authorList>
    </citation>
    <scope>NUCLEOTIDE SEQUENCE [LARGE SCALE GENOMIC DNA]</scope>
    <source>
        <strain evidence="6 7">DSM 16190</strain>
    </source>
</reference>
<proteinExistence type="predicted"/>
<protein>
    <submittedName>
        <fullName evidence="6">OmpA family protein</fullName>
    </submittedName>
</protein>
<dbReference type="EMBL" id="PYMC01000003">
    <property type="protein sequence ID" value="PSW06099.1"/>
    <property type="molecule type" value="Genomic_DNA"/>
</dbReference>
<evidence type="ECO:0000256" key="3">
    <source>
        <dbReference type="ARBA" id="ARBA00023237"/>
    </source>
</evidence>
<feature type="domain" description="OmpA-like" evidence="5">
    <location>
        <begin position="79"/>
        <end position="196"/>
    </location>
</feature>
<evidence type="ECO:0000313" key="6">
    <source>
        <dbReference type="EMBL" id="PSW06099.1"/>
    </source>
</evidence>
<organism evidence="6 7">
    <name type="scientific">Photobacterium lipolyticum</name>
    <dbReference type="NCBI Taxonomy" id="266810"/>
    <lineage>
        <taxon>Bacteria</taxon>
        <taxon>Pseudomonadati</taxon>
        <taxon>Pseudomonadota</taxon>
        <taxon>Gammaproteobacteria</taxon>
        <taxon>Vibrionales</taxon>
        <taxon>Vibrionaceae</taxon>
        <taxon>Photobacterium</taxon>
    </lineage>
</organism>
<comment type="subcellular location">
    <subcellularLocation>
        <location evidence="1">Cell outer membrane</location>
    </subcellularLocation>
</comment>
<dbReference type="PANTHER" id="PTHR30329:SF21">
    <property type="entry name" value="LIPOPROTEIN YIAD-RELATED"/>
    <property type="match status" value="1"/>
</dbReference>
<dbReference type="InterPro" id="IPR006664">
    <property type="entry name" value="OMP_bac"/>
</dbReference>
<evidence type="ECO:0000256" key="2">
    <source>
        <dbReference type="ARBA" id="ARBA00023136"/>
    </source>
</evidence>
<evidence type="ECO:0000313" key="7">
    <source>
        <dbReference type="Proteomes" id="UP000240904"/>
    </source>
</evidence>
<evidence type="ECO:0000256" key="1">
    <source>
        <dbReference type="ARBA" id="ARBA00004442"/>
    </source>
</evidence>
<accession>A0A2T3N1B4</accession>
<sequence length="200" mass="22592">MGWFDSLSYRNLDRNRFMVKIQIAILMLLSTLLVGCQSTGSDTARERAIKNDIEKLVSYNFKQARKLIPPTIGTVKREGDQVTIVFNGDKSFDNNSAYIRSDSHDSLEKLSSLLADSPKSKVFIAGYTDSVGSKVYNRELSAKRAESVLKFFVLRGVDPERINTYGFGELSPIASNKLASGRKQNRRIDVRITPWVEKFE</sequence>
<dbReference type="SUPFAM" id="SSF103088">
    <property type="entry name" value="OmpA-like"/>
    <property type="match status" value="1"/>
</dbReference>
<dbReference type="GO" id="GO:0009279">
    <property type="term" value="C:cell outer membrane"/>
    <property type="evidence" value="ECO:0007669"/>
    <property type="project" value="UniProtKB-SubCell"/>
</dbReference>
<dbReference type="Pfam" id="PF00691">
    <property type="entry name" value="OmpA"/>
    <property type="match status" value="1"/>
</dbReference>
<keyword evidence="3" id="KW-0998">Cell outer membrane</keyword>
<evidence type="ECO:0000259" key="5">
    <source>
        <dbReference type="PROSITE" id="PS51123"/>
    </source>
</evidence>
<dbReference type="OrthoDB" id="9792521at2"/>
<dbReference type="PROSITE" id="PS51123">
    <property type="entry name" value="OMPA_2"/>
    <property type="match status" value="1"/>
</dbReference>
<dbReference type="PRINTS" id="PR01021">
    <property type="entry name" value="OMPADOMAIN"/>
</dbReference>
<dbReference type="Proteomes" id="UP000240904">
    <property type="component" value="Unassembled WGS sequence"/>
</dbReference>
<dbReference type="CDD" id="cd07185">
    <property type="entry name" value="OmpA_C-like"/>
    <property type="match status" value="1"/>
</dbReference>
<comment type="caution">
    <text evidence="6">The sequence shown here is derived from an EMBL/GenBank/DDBJ whole genome shotgun (WGS) entry which is preliminary data.</text>
</comment>